<accession>M0GVN1</accession>
<proteinExistence type="inferred from homology"/>
<protein>
    <submittedName>
        <fullName evidence="7">Binding-protein-dependent transporters inner membrane component</fullName>
    </submittedName>
</protein>
<sequence length="321" mass="35109">MLVITITFGLTRLMPGGPVEYMRAQLRAQNPNLSTEEINQMVQAYVGVKPDEPLPMQYLNYLVQVLQGDLGRSTFYDQPVASIYANAIPWTLFVLGTALIVTFVISVTLGALLAYKEGSRVDTVVSSISVIMNSVPYYIAAIVLIAVFVTWLGWFPLSGRSSIDIAPGFNIPFILDVTKHAVLPMLSVILTGFGAQTLGMRGNSVRVLGEDYIRVAQLRMLPTHRIAMRYVARNAILPIYTGFIIQIAFILGGSVILEEIFRYPGVGFYFFNGISSRDYPLMMGGFLLISVAVVLAVLIADLTYGILDPRASSGGGDSEAY</sequence>
<dbReference type="PANTHER" id="PTHR43376">
    <property type="entry name" value="OLIGOPEPTIDE TRANSPORT SYSTEM PERMEASE PROTEIN"/>
    <property type="match status" value="1"/>
</dbReference>
<keyword evidence="3 5" id="KW-1133">Transmembrane helix</keyword>
<dbReference type="InterPro" id="IPR035906">
    <property type="entry name" value="MetI-like_sf"/>
</dbReference>
<feature type="transmembrane region" description="Helical" evidence="5">
    <location>
        <begin position="279"/>
        <end position="300"/>
    </location>
</feature>
<gene>
    <name evidence="7" type="ORF">C454_18454</name>
</gene>
<keyword evidence="4 5" id="KW-0472">Membrane</keyword>
<evidence type="ECO:0000259" key="6">
    <source>
        <dbReference type="PROSITE" id="PS50928"/>
    </source>
</evidence>
<dbReference type="CDD" id="cd06261">
    <property type="entry name" value="TM_PBP2"/>
    <property type="match status" value="1"/>
</dbReference>
<feature type="transmembrane region" description="Helical" evidence="5">
    <location>
        <begin position="235"/>
        <end position="257"/>
    </location>
</feature>
<dbReference type="PROSITE" id="PS50928">
    <property type="entry name" value="ABC_TM1"/>
    <property type="match status" value="1"/>
</dbReference>
<feature type="transmembrane region" description="Helical" evidence="5">
    <location>
        <begin position="135"/>
        <end position="155"/>
    </location>
</feature>
<comment type="subcellular location">
    <subcellularLocation>
        <location evidence="5">Cell membrane</location>
        <topology evidence="5">Multi-pass membrane protein</topology>
    </subcellularLocation>
    <subcellularLocation>
        <location evidence="1">Membrane</location>
        <topology evidence="1">Multi-pass membrane protein</topology>
    </subcellularLocation>
</comment>
<keyword evidence="2 5" id="KW-0812">Transmembrane</keyword>
<evidence type="ECO:0000256" key="3">
    <source>
        <dbReference type="ARBA" id="ARBA00022989"/>
    </source>
</evidence>
<comment type="caution">
    <text evidence="7">The sequence shown here is derived from an EMBL/GenBank/DDBJ whole genome shotgun (WGS) entry which is preliminary data.</text>
</comment>
<keyword evidence="8" id="KW-1185">Reference proteome</keyword>
<dbReference type="GO" id="GO:0005886">
    <property type="term" value="C:plasma membrane"/>
    <property type="evidence" value="ECO:0007669"/>
    <property type="project" value="UniProtKB-SubCell"/>
</dbReference>
<dbReference type="Gene3D" id="1.10.3720.10">
    <property type="entry name" value="MetI-like"/>
    <property type="match status" value="1"/>
</dbReference>
<dbReference type="GO" id="GO:0055085">
    <property type="term" value="P:transmembrane transport"/>
    <property type="evidence" value="ECO:0007669"/>
    <property type="project" value="InterPro"/>
</dbReference>
<evidence type="ECO:0000313" key="7">
    <source>
        <dbReference type="EMBL" id="ELZ76306.1"/>
    </source>
</evidence>
<feature type="domain" description="ABC transmembrane type-1" evidence="6">
    <location>
        <begin position="88"/>
        <end position="304"/>
    </location>
</feature>
<evidence type="ECO:0000256" key="1">
    <source>
        <dbReference type="ARBA" id="ARBA00004141"/>
    </source>
</evidence>
<organism evidence="7 8">
    <name type="scientific">Haloferax gibbonsii (strain ATCC 33959 / DSM 4427 / JCM 8863 / NBRC 102184 / NCIMB 2188 / Ma 2.38)</name>
    <dbReference type="NCBI Taxonomy" id="1227459"/>
    <lineage>
        <taxon>Archaea</taxon>
        <taxon>Methanobacteriati</taxon>
        <taxon>Methanobacteriota</taxon>
        <taxon>Stenosarchaea group</taxon>
        <taxon>Halobacteria</taxon>
        <taxon>Halobacteriales</taxon>
        <taxon>Haloferacaceae</taxon>
        <taxon>Haloferax</taxon>
    </lineage>
</organism>
<evidence type="ECO:0000313" key="8">
    <source>
        <dbReference type="Proteomes" id="UP000011571"/>
    </source>
</evidence>
<dbReference type="Pfam" id="PF00528">
    <property type="entry name" value="BPD_transp_1"/>
    <property type="match status" value="1"/>
</dbReference>
<evidence type="ECO:0000256" key="5">
    <source>
        <dbReference type="RuleBase" id="RU363032"/>
    </source>
</evidence>
<dbReference type="Proteomes" id="UP000011571">
    <property type="component" value="Unassembled WGS sequence"/>
</dbReference>
<evidence type="ECO:0000256" key="4">
    <source>
        <dbReference type="ARBA" id="ARBA00023136"/>
    </source>
</evidence>
<name>M0GVN1_HALGM</name>
<dbReference type="InterPro" id="IPR000515">
    <property type="entry name" value="MetI-like"/>
</dbReference>
<dbReference type="EMBL" id="AOLJ01000027">
    <property type="protein sequence ID" value="ELZ76306.1"/>
    <property type="molecule type" value="Genomic_DNA"/>
</dbReference>
<comment type="similarity">
    <text evidence="5">Belongs to the binding-protein-dependent transport system permease family.</text>
</comment>
<dbReference type="PANTHER" id="PTHR43376:SF1">
    <property type="entry name" value="OLIGOPEPTIDE TRANSPORT SYSTEM PERMEASE PROTEIN"/>
    <property type="match status" value="1"/>
</dbReference>
<dbReference type="PATRIC" id="fig|1227459.3.peg.3634"/>
<feature type="transmembrane region" description="Helical" evidence="5">
    <location>
        <begin position="92"/>
        <end position="115"/>
    </location>
</feature>
<reference evidence="7 8" key="1">
    <citation type="journal article" date="2014" name="PLoS Genet.">
        <title>Phylogenetically driven sequencing of extremely halophilic archaea reveals strategies for static and dynamic osmo-response.</title>
        <authorList>
            <person name="Becker E.A."/>
            <person name="Seitzer P.M."/>
            <person name="Tritt A."/>
            <person name="Larsen D."/>
            <person name="Krusor M."/>
            <person name="Yao A.I."/>
            <person name="Wu D."/>
            <person name="Madern D."/>
            <person name="Eisen J.A."/>
            <person name="Darling A.E."/>
            <person name="Facciotti M.T."/>
        </authorList>
    </citation>
    <scope>NUCLEOTIDE SEQUENCE [LARGE SCALE GENOMIC DNA]</scope>
    <source>
        <strain evidence="8">ATCC 33959 / DSM 4427 / JCM 8863 / NBRC 102184 / NCIMB 2188 / Ma 2.38</strain>
    </source>
</reference>
<dbReference type="SUPFAM" id="SSF161098">
    <property type="entry name" value="MetI-like"/>
    <property type="match status" value="1"/>
</dbReference>
<evidence type="ECO:0000256" key="2">
    <source>
        <dbReference type="ARBA" id="ARBA00022692"/>
    </source>
</evidence>
<dbReference type="AlphaFoldDB" id="M0GVN1"/>
<keyword evidence="5" id="KW-0813">Transport</keyword>